<protein>
    <recommendedName>
        <fullName evidence="1">Aminoglycoside phosphotransferase domain-containing protein</fullName>
    </recommendedName>
</protein>
<dbReference type="InterPro" id="IPR011009">
    <property type="entry name" value="Kinase-like_dom_sf"/>
</dbReference>
<dbReference type="InterPro" id="IPR002575">
    <property type="entry name" value="Aminoglycoside_PTrfase"/>
</dbReference>
<name>A0ABR0TJC4_AURPU</name>
<accession>A0ABR0TJC4</accession>
<evidence type="ECO:0000259" key="1">
    <source>
        <dbReference type="Pfam" id="PF01636"/>
    </source>
</evidence>
<dbReference type="Pfam" id="PF01636">
    <property type="entry name" value="APH"/>
    <property type="match status" value="1"/>
</dbReference>
<dbReference type="SUPFAM" id="SSF56112">
    <property type="entry name" value="Protein kinase-like (PK-like)"/>
    <property type="match status" value="1"/>
</dbReference>
<gene>
    <name evidence="2" type="ORF">QM012_008206</name>
</gene>
<reference evidence="2 3" key="1">
    <citation type="submission" date="2023-11" db="EMBL/GenBank/DDBJ databases">
        <title>Draft genome sequence and annotation of the polyextremotolerant black yeast-like fungus Aureobasidium pullulans NRRL 62042.</title>
        <authorList>
            <person name="Dielentheis-Frenken M.R.E."/>
            <person name="Wibberg D."/>
            <person name="Blank L.M."/>
            <person name="Tiso T."/>
        </authorList>
    </citation>
    <scope>NUCLEOTIDE SEQUENCE [LARGE SCALE GENOMIC DNA]</scope>
    <source>
        <strain evidence="2 3">NRRL 62042</strain>
    </source>
</reference>
<keyword evidence="3" id="KW-1185">Reference proteome</keyword>
<organism evidence="2 3">
    <name type="scientific">Aureobasidium pullulans</name>
    <name type="common">Black yeast</name>
    <name type="synonym">Pullularia pullulans</name>
    <dbReference type="NCBI Taxonomy" id="5580"/>
    <lineage>
        <taxon>Eukaryota</taxon>
        <taxon>Fungi</taxon>
        <taxon>Dikarya</taxon>
        <taxon>Ascomycota</taxon>
        <taxon>Pezizomycotina</taxon>
        <taxon>Dothideomycetes</taxon>
        <taxon>Dothideomycetidae</taxon>
        <taxon>Dothideales</taxon>
        <taxon>Saccotheciaceae</taxon>
        <taxon>Aureobasidium</taxon>
    </lineage>
</organism>
<comment type="caution">
    <text evidence="2">The sequence shown here is derived from an EMBL/GenBank/DDBJ whole genome shotgun (WGS) entry which is preliminary data.</text>
</comment>
<dbReference type="EMBL" id="JASGXD010000007">
    <property type="protein sequence ID" value="KAK6004344.1"/>
    <property type="molecule type" value="Genomic_DNA"/>
</dbReference>
<evidence type="ECO:0000313" key="3">
    <source>
        <dbReference type="Proteomes" id="UP001341245"/>
    </source>
</evidence>
<sequence>MQQLSVDTSALSEMQIRDFFENNIPTTQKLCDDRAKEMTGKTVSPTTCQGGSSYTVAAGETIVQFRRPDSFLDMDLMSSIEQAYQGFVPRHRDRGLFHNLRVYTMNNVGGQSMYLVRDLLYKDDYKLLRNTIDSYAKFFASAYHSTPLTLQGPDRGELFQTYLSRLQQLREGLPERFHAILDQLIPQLPDILDQAWPLVPNHTDLLENNIHVDPMTGTIVGICDWRDAEFSPFGMSLGGLETMLGVRTLNDNGWSYFPMQRELREQFWTSFYHHLGSTSEAQRQCIETARLTGLFLANGFVQDECGNVTPATEDSLDLRYLGAVVLA</sequence>
<dbReference type="Proteomes" id="UP001341245">
    <property type="component" value="Unassembled WGS sequence"/>
</dbReference>
<proteinExistence type="predicted"/>
<evidence type="ECO:0000313" key="2">
    <source>
        <dbReference type="EMBL" id="KAK6004344.1"/>
    </source>
</evidence>
<feature type="domain" description="Aminoglycoside phosphotransferase" evidence="1">
    <location>
        <begin position="97"/>
        <end position="234"/>
    </location>
</feature>